<dbReference type="InterPro" id="IPR003679">
    <property type="entry name" value="Amioglycoside_AcTrfase"/>
</dbReference>
<dbReference type="EMBL" id="RSCJ01000051">
    <property type="protein sequence ID" value="RUR72331.1"/>
    <property type="molecule type" value="Genomic_DNA"/>
</dbReference>
<comment type="catalytic activity">
    <reaction evidence="4">
        <text>a 2-deoxystreptamine antibiotic + acetyl-CoA = an N(3)-acetyl-2-deoxystreptamine antibiotic + CoA + H(+)</text>
        <dbReference type="Rhea" id="RHEA:12665"/>
        <dbReference type="ChEBI" id="CHEBI:15378"/>
        <dbReference type="ChEBI" id="CHEBI:57287"/>
        <dbReference type="ChEBI" id="CHEBI:57288"/>
        <dbReference type="ChEBI" id="CHEBI:57921"/>
        <dbReference type="ChEBI" id="CHEBI:77452"/>
        <dbReference type="EC" id="2.3.1.81"/>
    </reaction>
</comment>
<keyword evidence="6" id="KW-1185">Reference proteome</keyword>
<dbReference type="PANTHER" id="PTHR11104">
    <property type="entry name" value="AMINOGLYCOSIDE N3-ACETYLTRANSFERASE"/>
    <property type="match status" value="1"/>
</dbReference>
<dbReference type="RefSeq" id="WP_016878202.1">
    <property type="nucleotide sequence ID" value="NZ_AJLN01000088.1"/>
</dbReference>
<dbReference type="OrthoDB" id="7330654at2"/>
<evidence type="ECO:0000256" key="2">
    <source>
        <dbReference type="ARBA" id="ARBA00022679"/>
    </source>
</evidence>
<dbReference type="GO" id="GO:0046677">
    <property type="term" value="P:response to antibiotic"/>
    <property type="evidence" value="ECO:0007669"/>
    <property type="project" value="UniProtKB-KW"/>
</dbReference>
<keyword evidence="2 4" id="KW-0808">Transferase</keyword>
<keyword evidence="3 4" id="KW-0012">Acyltransferase</keyword>
<dbReference type="EC" id="2.3.1.-" evidence="4"/>
<comment type="similarity">
    <text evidence="1 4">Belongs to the antibiotic N-acetyltransferase family.</text>
</comment>
<comment type="caution">
    <text evidence="5">The sequence shown here is derived from an EMBL/GenBank/DDBJ whole genome shotgun (WGS) entry which is preliminary data.</text>
</comment>
<keyword evidence="4" id="KW-0046">Antibiotic resistance</keyword>
<evidence type="ECO:0000256" key="4">
    <source>
        <dbReference type="RuleBase" id="RU365031"/>
    </source>
</evidence>
<evidence type="ECO:0000313" key="6">
    <source>
        <dbReference type="Proteomes" id="UP000268857"/>
    </source>
</evidence>
<proteinExistence type="inferred from homology"/>
<name>A0A433MWG8_CHLFR</name>
<accession>A0A433MWG8</accession>
<dbReference type="GO" id="GO:0046353">
    <property type="term" value="F:aminoglycoside 3-N-acetyltransferase activity"/>
    <property type="evidence" value="ECO:0007669"/>
    <property type="project" value="UniProtKB-EC"/>
</dbReference>
<dbReference type="PANTHER" id="PTHR11104:SF0">
    <property type="entry name" value="SPBETA PROPHAGE-DERIVED AMINOGLYCOSIDE N(3')-ACETYLTRANSFERASE-LIKE PROTEIN YOKD"/>
    <property type="match status" value="1"/>
</dbReference>
<dbReference type="AlphaFoldDB" id="A0A433MWG8"/>
<dbReference type="InterPro" id="IPR028345">
    <property type="entry name" value="Antibiotic_NAT-like"/>
</dbReference>
<gene>
    <name evidence="5" type="primary">yokD</name>
    <name evidence="5" type="ORF">PCC6912_63710</name>
</gene>
<dbReference type="Proteomes" id="UP000268857">
    <property type="component" value="Unassembled WGS sequence"/>
</dbReference>
<reference evidence="5 6" key="1">
    <citation type="journal article" date="2019" name="Genome Biol. Evol.">
        <title>Day and night: Metabolic profiles and evolutionary relationships of six axenic non-marine cyanobacteria.</title>
        <authorList>
            <person name="Will S.E."/>
            <person name="Henke P."/>
            <person name="Boedeker C."/>
            <person name="Huang S."/>
            <person name="Brinkmann H."/>
            <person name="Rohde M."/>
            <person name="Jarek M."/>
            <person name="Friedl T."/>
            <person name="Seufert S."/>
            <person name="Schumacher M."/>
            <person name="Overmann J."/>
            <person name="Neumann-Schaal M."/>
            <person name="Petersen J."/>
        </authorList>
    </citation>
    <scope>NUCLEOTIDE SEQUENCE [LARGE SCALE GENOMIC DNA]</scope>
    <source>
        <strain evidence="5 6">PCC 6912</strain>
    </source>
</reference>
<protein>
    <recommendedName>
        <fullName evidence="4">Aminoglycoside N(3)-acetyltransferase</fullName>
        <ecNumber evidence="4">2.3.1.-</ecNumber>
    </recommendedName>
</protein>
<sequence length="277" mass="30246">MSELEIILSTPSPRTRASLVRDLHQLGLAEGMTVMVHSSLSSLGWVCGGAVTVVEALMDAVTPTGTLVMPTHSADYSDPANWQAPPVPAKWWSIIRETMPAFDPQVTPTRGMGKIVEVFRTWPDVLRSSHPAVSFAAWGQHAKAIVTEHSLDDSLGEGSPLARLYDLNGWVLLLGVGYDSSTCFHLAEYRISGAKRVSKGAAIMEAGKRVWKLYTDIEFEDNCFVEMGTDFEQAGNVKVSKVGSATTRLFPVRTAVDFAKNWLTERARVSLTPEALP</sequence>
<dbReference type="STRING" id="211165.GCA_000317285_03388"/>
<evidence type="ECO:0000256" key="1">
    <source>
        <dbReference type="ARBA" id="ARBA00006383"/>
    </source>
</evidence>
<dbReference type="Pfam" id="PF02522">
    <property type="entry name" value="Antibiotic_NAT"/>
    <property type="match status" value="1"/>
</dbReference>
<evidence type="ECO:0000313" key="5">
    <source>
        <dbReference type="EMBL" id="RUR72331.1"/>
    </source>
</evidence>
<organism evidence="5 6">
    <name type="scientific">Chlorogloeopsis fritschii PCC 6912</name>
    <dbReference type="NCBI Taxonomy" id="211165"/>
    <lineage>
        <taxon>Bacteria</taxon>
        <taxon>Bacillati</taxon>
        <taxon>Cyanobacteriota</taxon>
        <taxon>Cyanophyceae</taxon>
        <taxon>Nostocales</taxon>
        <taxon>Chlorogloeopsidaceae</taxon>
        <taxon>Chlorogloeopsis</taxon>
    </lineage>
</organism>
<evidence type="ECO:0000256" key="3">
    <source>
        <dbReference type="ARBA" id="ARBA00023315"/>
    </source>
</evidence>
<dbReference type="SUPFAM" id="SSF110710">
    <property type="entry name" value="TTHA0583/YokD-like"/>
    <property type="match status" value="1"/>
</dbReference>